<dbReference type="PANTHER" id="PTHR48043">
    <property type="entry name" value="EG:EG0003.4 PROTEIN-RELATED"/>
    <property type="match status" value="1"/>
</dbReference>
<evidence type="ECO:0000256" key="6">
    <source>
        <dbReference type="RuleBase" id="RU003718"/>
    </source>
</evidence>
<evidence type="ECO:0000256" key="3">
    <source>
        <dbReference type="ARBA" id="ARBA00022679"/>
    </source>
</evidence>
<evidence type="ECO:0000256" key="7">
    <source>
        <dbReference type="RuleBase" id="RU362059"/>
    </source>
</evidence>
<dbReference type="Pfam" id="PF00201">
    <property type="entry name" value="UDPGT"/>
    <property type="match status" value="1"/>
</dbReference>
<dbReference type="InterPro" id="IPR035595">
    <property type="entry name" value="UDP_glycos_trans_CS"/>
</dbReference>
<keyword evidence="3 6" id="KW-0808">Transferase</keyword>
<evidence type="ECO:0000313" key="9">
    <source>
        <dbReference type="Proteomes" id="UP000054495"/>
    </source>
</evidence>
<dbReference type="EMBL" id="KE124853">
    <property type="protein sequence ID" value="EPB76820.1"/>
    <property type="molecule type" value="Genomic_DNA"/>
</dbReference>
<evidence type="ECO:0000256" key="5">
    <source>
        <dbReference type="ARBA" id="ARBA00047475"/>
    </source>
</evidence>
<keyword evidence="2 6" id="KW-0328">Glycosyltransferase</keyword>
<dbReference type="AlphaFoldDB" id="A0A0D6LXQ3"/>
<gene>
    <name evidence="8" type="ORF">ANCCEY_04102</name>
</gene>
<dbReference type="InterPro" id="IPR002213">
    <property type="entry name" value="UDP_glucos_trans"/>
</dbReference>
<dbReference type="CDD" id="cd03784">
    <property type="entry name" value="GT1_Gtf-like"/>
    <property type="match status" value="1"/>
</dbReference>
<comment type="catalytic activity">
    <reaction evidence="5 7">
        <text>glucuronate acceptor + UDP-alpha-D-glucuronate = acceptor beta-D-glucuronoside + UDP + H(+)</text>
        <dbReference type="Rhea" id="RHEA:21032"/>
        <dbReference type="ChEBI" id="CHEBI:15378"/>
        <dbReference type="ChEBI" id="CHEBI:58052"/>
        <dbReference type="ChEBI" id="CHEBI:58223"/>
        <dbReference type="ChEBI" id="CHEBI:132367"/>
        <dbReference type="ChEBI" id="CHEBI:132368"/>
        <dbReference type="EC" id="2.4.1.17"/>
    </reaction>
</comment>
<protein>
    <recommendedName>
        <fullName evidence="7">UDP-glucuronosyltransferase</fullName>
        <ecNumber evidence="7">2.4.1.17</ecNumber>
    </recommendedName>
</protein>
<keyword evidence="4" id="KW-0732">Signal</keyword>
<organism evidence="8 9">
    <name type="scientific">Ancylostoma ceylanicum</name>
    <dbReference type="NCBI Taxonomy" id="53326"/>
    <lineage>
        <taxon>Eukaryota</taxon>
        <taxon>Metazoa</taxon>
        <taxon>Ecdysozoa</taxon>
        <taxon>Nematoda</taxon>
        <taxon>Chromadorea</taxon>
        <taxon>Rhabditida</taxon>
        <taxon>Rhabditina</taxon>
        <taxon>Rhabditomorpha</taxon>
        <taxon>Strongyloidea</taxon>
        <taxon>Ancylostomatidae</taxon>
        <taxon>Ancylostomatinae</taxon>
        <taxon>Ancylostoma</taxon>
    </lineage>
</organism>
<dbReference type="PANTHER" id="PTHR48043:SF145">
    <property type="entry name" value="FI06409P-RELATED"/>
    <property type="match status" value="1"/>
</dbReference>
<dbReference type="GO" id="GO:0016020">
    <property type="term" value="C:membrane"/>
    <property type="evidence" value="ECO:0007669"/>
    <property type="project" value="UniProtKB-SubCell"/>
</dbReference>
<evidence type="ECO:0000256" key="2">
    <source>
        <dbReference type="ARBA" id="ARBA00022676"/>
    </source>
</evidence>
<evidence type="ECO:0000313" key="8">
    <source>
        <dbReference type="EMBL" id="EPB76820.1"/>
    </source>
</evidence>
<dbReference type="FunFam" id="3.40.50.2000:FF:000021">
    <property type="entry name" value="UDP-glucuronosyltransferase"/>
    <property type="match status" value="1"/>
</dbReference>
<dbReference type="InterPro" id="IPR050271">
    <property type="entry name" value="UDP-glycosyltransferase"/>
</dbReference>
<name>A0A0D6LXQ3_9BILA</name>
<dbReference type="SUPFAM" id="SSF53756">
    <property type="entry name" value="UDP-Glycosyltransferase/glycogen phosphorylase"/>
    <property type="match status" value="1"/>
</dbReference>
<comment type="similarity">
    <text evidence="1 6">Belongs to the UDP-glycosyltransferase family.</text>
</comment>
<sequence>MVNSNELYDLPRPTLAKIVYIGGVGIQEKDAKPLPRISSCFEFQQIVDAAEGLVVFTFGSVAAAHQMPMSWKLAFIDAFKRFPKYHFIWRYAGSDLQDKLPANVHPFKWIPQSDLLQHPKTKAFLSHGGYNSLQEAISAGVPLVTIALFGDQPKNAKIAERHRFSINLRKSDLSADTIADALTKLFKDPR</sequence>
<dbReference type="Gene3D" id="3.40.50.2000">
    <property type="entry name" value="Glycogen Phosphorylase B"/>
    <property type="match status" value="1"/>
</dbReference>
<dbReference type="EC" id="2.4.1.17" evidence="7"/>
<dbReference type="Proteomes" id="UP000054495">
    <property type="component" value="Unassembled WGS sequence"/>
</dbReference>
<accession>A0A0D6LXQ3</accession>
<evidence type="ECO:0000256" key="4">
    <source>
        <dbReference type="ARBA" id="ARBA00022729"/>
    </source>
</evidence>
<dbReference type="PROSITE" id="PS00375">
    <property type="entry name" value="UDPGT"/>
    <property type="match status" value="1"/>
</dbReference>
<reference evidence="8 9" key="1">
    <citation type="submission" date="2013-05" db="EMBL/GenBank/DDBJ databases">
        <title>Draft genome of the parasitic nematode Anyclostoma ceylanicum.</title>
        <authorList>
            <person name="Mitreva M."/>
        </authorList>
    </citation>
    <scope>NUCLEOTIDE SEQUENCE [LARGE SCALE GENOMIC DNA]</scope>
</reference>
<keyword evidence="9" id="KW-1185">Reference proteome</keyword>
<proteinExistence type="inferred from homology"/>
<comment type="subcellular location">
    <subcellularLocation>
        <location evidence="7">Membrane</location>
        <topology evidence="7">Single-pass membrane protein</topology>
    </subcellularLocation>
</comment>
<dbReference type="GO" id="GO:0015020">
    <property type="term" value="F:glucuronosyltransferase activity"/>
    <property type="evidence" value="ECO:0007669"/>
    <property type="project" value="UniProtKB-EC"/>
</dbReference>
<evidence type="ECO:0000256" key="1">
    <source>
        <dbReference type="ARBA" id="ARBA00009995"/>
    </source>
</evidence>